<accession>A0A521FSX0</accession>
<evidence type="ECO:0000313" key="5">
    <source>
        <dbReference type="Proteomes" id="UP000316030"/>
    </source>
</evidence>
<protein>
    <submittedName>
        <fullName evidence="4">Uncharacterized protein</fullName>
    </submittedName>
</protein>
<keyword evidence="5" id="KW-1185">Reference proteome</keyword>
<dbReference type="AlphaFoldDB" id="A0A521FSX0"/>
<feature type="transmembrane region" description="Helical" evidence="3">
    <location>
        <begin position="53"/>
        <end position="73"/>
    </location>
</feature>
<keyword evidence="3" id="KW-0812">Transmembrane</keyword>
<feature type="coiled-coil region" evidence="1">
    <location>
        <begin position="100"/>
        <end position="127"/>
    </location>
</feature>
<organism evidence="4 5">
    <name type="scientific">Thalassovita litoralis</name>
    <dbReference type="NCBI Taxonomy" id="1010611"/>
    <lineage>
        <taxon>Bacteria</taxon>
        <taxon>Pseudomonadati</taxon>
        <taxon>Pseudomonadota</taxon>
        <taxon>Alphaproteobacteria</taxon>
        <taxon>Rhodobacterales</taxon>
        <taxon>Roseobacteraceae</taxon>
        <taxon>Thalassovita</taxon>
    </lineage>
</organism>
<feature type="compositionally biased region" description="Polar residues" evidence="2">
    <location>
        <begin position="201"/>
        <end position="213"/>
    </location>
</feature>
<sequence length="233" mass="24861">MNAPSNDLENSVQLALEAAAAANDATDDMAGVCMDTKAAAARLDQFTTMMKPLFLGIALGMVVSVLLGAMIYLRTLSEMRDVTATQIEALSRFTSSVGKVEEQMTTLQDVQNRLDQLETTQAQAMTQMQTALSAELTNIATGLTAQTAGTPDEQMLSQMLGSLSKAIQDNHKTTQETVISGLSDLQLALTRMLANRPVENVQAQPRATPSGSTAKPVRKTSAPVVAPNPFKYP</sequence>
<evidence type="ECO:0000256" key="1">
    <source>
        <dbReference type="SAM" id="Coils"/>
    </source>
</evidence>
<gene>
    <name evidence="4" type="ORF">SAMN06265173_1459</name>
</gene>
<keyword evidence="3" id="KW-0472">Membrane</keyword>
<keyword evidence="3" id="KW-1133">Transmembrane helix</keyword>
<evidence type="ECO:0000256" key="2">
    <source>
        <dbReference type="SAM" id="MobiDB-lite"/>
    </source>
</evidence>
<dbReference type="EMBL" id="FXTO01000045">
    <property type="protein sequence ID" value="SMO98591.1"/>
    <property type="molecule type" value="Genomic_DNA"/>
</dbReference>
<proteinExistence type="predicted"/>
<evidence type="ECO:0000256" key="3">
    <source>
        <dbReference type="SAM" id="Phobius"/>
    </source>
</evidence>
<dbReference type="RefSeq" id="WP_142494902.1">
    <property type="nucleotide sequence ID" value="NZ_FXTO01000045.1"/>
</dbReference>
<name>A0A521FSX0_9RHOB</name>
<keyword evidence="1" id="KW-0175">Coiled coil</keyword>
<reference evidence="4 5" key="1">
    <citation type="submission" date="2017-05" db="EMBL/GenBank/DDBJ databases">
        <authorList>
            <person name="Varghese N."/>
            <person name="Submissions S."/>
        </authorList>
    </citation>
    <scope>NUCLEOTIDE SEQUENCE [LARGE SCALE GENOMIC DNA]</scope>
    <source>
        <strain evidence="4 5">DSM 29506</strain>
    </source>
</reference>
<feature type="region of interest" description="Disordered" evidence="2">
    <location>
        <begin position="198"/>
        <end position="233"/>
    </location>
</feature>
<dbReference type="Proteomes" id="UP000316030">
    <property type="component" value="Unassembled WGS sequence"/>
</dbReference>
<dbReference type="OrthoDB" id="7743279at2"/>
<evidence type="ECO:0000313" key="4">
    <source>
        <dbReference type="EMBL" id="SMO98591.1"/>
    </source>
</evidence>